<protein>
    <submittedName>
        <fullName evidence="2">Uncharacterized protein</fullName>
    </submittedName>
</protein>
<comment type="caution">
    <text evidence="2">The sequence shown here is derived from an EMBL/GenBank/DDBJ whole genome shotgun (WGS) entry which is preliminary data.</text>
</comment>
<gene>
    <name evidence="2" type="ORF">BP5796_04310</name>
</gene>
<dbReference type="Pfam" id="PF13489">
    <property type="entry name" value="Methyltransf_23"/>
    <property type="match status" value="1"/>
</dbReference>
<evidence type="ECO:0000256" key="1">
    <source>
        <dbReference type="SAM" id="MobiDB-lite"/>
    </source>
</evidence>
<dbReference type="GO" id="GO:0008168">
    <property type="term" value="F:methyltransferase activity"/>
    <property type="evidence" value="ECO:0007669"/>
    <property type="project" value="TreeGrafter"/>
</dbReference>
<dbReference type="OrthoDB" id="2013972at2759"/>
<feature type="region of interest" description="Disordered" evidence="1">
    <location>
        <begin position="1"/>
        <end position="27"/>
    </location>
</feature>
<dbReference type="EMBL" id="PDLN01000005">
    <property type="protein sequence ID" value="RDW85985.1"/>
    <property type="molecule type" value="Genomic_DNA"/>
</dbReference>
<organism evidence="2 3">
    <name type="scientific">Coleophoma crateriformis</name>
    <dbReference type="NCBI Taxonomy" id="565419"/>
    <lineage>
        <taxon>Eukaryota</taxon>
        <taxon>Fungi</taxon>
        <taxon>Dikarya</taxon>
        <taxon>Ascomycota</taxon>
        <taxon>Pezizomycotina</taxon>
        <taxon>Leotiomycetes</taxon>
        <taxon>Helotiales</taxon>
        <taxon>Dermateaceae</taxon>
        <taxon>Coleophoma</taxon>
    </lineage>
</organism>
<dbReference type="CDD" id="cd02440">
    <property type="entry name" value="AdoMet_MTases"/>
    <property type="match status" value="1"/>
</dbReference>
<keyword evidence="3" id="KW-1185">Reference proteome</keyword>
<evidence type="ECO:0000313" key="3">
    <source>
        <dbReference type="Proteomes" id="UP000256328"/>
    </source>
</evidence>
<dbReference type="PANTHER" id="PTHR43591">
    <property type="entry name" value="METHYLTRANSFERASE"/>
    <property type="match status" value="1"/>
</dbReference>
<dbReference type="SUPFAM" id="SSF53335">
    <property type="entry name" value="S-adenosyl-L-methionine-dependent methyltransferases"/>
    <property type="match status" value="1"/>
</dbReference>
<sequence>MADHPPPDVTAAPLVPEDNWADDDSAYDAGSIATSTTSLNTSVLKYRQENGRSYHSYKDGKYLVPNDEGENDRLDLQHHAFYLTFSNKLFLCPIGPETPLRRVLDVGTGTGIWAIDFADEHPESEVLGVDLSPIQPSFIPPNLVFQIDDVEEPWTFSSKFDFIYCRAMTGSIADWPKLFKQSFDNLADGGYFEVTDIAFPIMTDDNSFPPDSALKKWSDLVVEGFATIGRDLASATNNKALVKDAGFSNVTEFRYKWPLNRWPKDPAAKELGMWAHENLSGGIEGISLAIFTRVLGWSREAMEVFLVDVRKELKDRNIHSYMQVIVVYGQKL</sequence>
<name>A0A3D8SI05_9HELO</name>
<dbReference type="Gene3D" id="3.40.50.150">
    <property type="entry name" value="Vaccinia Virus protein VP39"/>
    <property type="match status" value="1"/>
</dbReference>
<dbReference type="InterPro" id="IPR029063">
    <property type="entry name" value="SAM-dependent_MTases_sf"/>
</dbReference>
<dbReference type="Proteomes" id="UP000256328">
    <property type="component" value="Unassembled WGS sequence"/>
</dbReference>
<reference evidence="2 3" key="1">
    <citation type="journal article" date="2018" name="IMA Fungus">
        <title>IMA Genome-F 9: Draft genome sequence of Annulohypoxylon stygium, Aspergillus mulundensis, Berkeleyomyces basicola (syn. Thielaviopsis basicola), Ceratocystis smalleyi, two Cercospora beticola strains, Coleophoma cylindrospora, Fusarium fracticaudum, Phialophora cf. hyalina, and Morchella septimelata.</title>
        <authorList>
            <person name="Wingfield B.D."/>
            <person name="Bills G.F."/>
            <person name="Dong Y."/>
            <person name="Huang W."/>
            <person name="Nel W.J."/>
            <person name="Swalarsk-Parry B.S."/>
            <person name="Vaghefi N."/>
            <person name="Wilken P.M."/>
            <person name="An Z."/>
            <person name="de Beer Z.W."/>
            <person name="De Vos L."/>
            <person name="Chen L."/>
            <person name="Duong T.A."/>
            <person name="Gao Y."/>
            <person name="Hammerbacher A."/>
            <person name="Kikkert J.R."/>
            <person name="Li Y."/>
            <person name="Li H."/>
            <person name="Li K."/>
            <person name="Li Q."/>
            <person name="Liu X."/>
            <person name="Ma X."/>
            <person name="Naidoo K."/>
            <person name="Pethybridge S.J."/>
            <person name="Sun J."/>
            <person name="Steenkamp E.T."/>
            <person name="van der Nest M.A."/>
            <person name="van Wyk S."/>
            <person name="Wingfield M.J."/>
            <person name="Xiong C."/>
            <person name="Yue Q."/>
            <person name="Zhang X."/>
        </authorList>
    </citation>
    <scope>NUCLEOTIDE SEQUENCE [LARGE SCALE GENOMIC DNA]</scope>
    <source>
        <strain evidence="2 3">BP5796</strain>
    </source>
</reference>
<proteinExistence type="predicted"/>
<evidence type="ECO:0000313" key="2">
    <source>
        <dbReference type="EMBL" id="RDW85985.1"/>
    </source>
</evidence>
<dbReference type="PANTHER" id="PTHR43591:SF31">
    <property type="entry name" value="LAEA-LIKE, PUTATIVE (AFU_ORTHOLOGUE AFUA_8G01930)-RELATED"/>
    <property type="match status" value="1"/>
</dbReference>
<dbReference type="AlphaFoldDB" id="A0A3D8SI05"/>
<accession>A0A3D8SI05</accession>